<protein>
    <submittedName>
        <fullName evidence="8">DNA/RNA-binding protein KIN17-like</fullName>
    </submittedName>
</protein>
<dbReference type="Gene3D" id="2.30.30.140">
    <property type="match status" value="1"/>
</dbReference>
<dbReference type="KEGG" id="bfo:118416025"/>
<feature type="compositionally biased region" description="Low complexity" evidence="5">
    <location>
        <begin position="213"/>
        <end position="238"/>
    </location>
</feature>
<feature type="region of interest" description="Disordered" evidence="5">
    <location>
        <begin position="182"/>
        <end position="270"/>
    </location>
</feature>
<dbReference type="Pfam" id="PF25095">
    <property type="entry name" value="C2H2-zf_KIN17"/>
    <property type="match status" value="1"/>
</dbReference>
<proteinExistence type="inferred from homology"/>
<dbReference type="FunFam" id="2.30.30.30:FF:000021">
    <property type="entry name" value="DNA/RNA-binding protein KIN17, putative"/>
    <property type="match status" value="1"/>
</dbReference>
<dbReference type="OMA" id="RMTDFIE"/>
<dbReference type="PANTHER" id="PTHR12805">
    <property type="entry name" value="KIN17 KIN, ANTIGENIC DETERMINANT OF RECA PROTEIN HOMOLOG"/>
    <property type="match status" value="1"/>
</dbReference>
<organism evidence="7 8">
    <name type="scientific">Branchiostoma floridae</name>
    <name type="common">Florida lancelet</name>
    <name type="synonym">Amphioxus</name>
    <dbReference type="NCBI Taxonomy" id="7739"/>
    <lineage>
        <taxon>Eukaryota</taxon>
        <taxon>Metazoa</taxon>
        <taxon>Chordata</taxon>
        <taxon>Cephalochordata</taxon>
        <taxon>Leptocardii</taxon>
        <taxon>Amphioxiformes</taxon>
        <taxon>Branchiostomatidae</taxon>
        <taxon>Branchiostoma</taxon>
    </lineage>
</organism>
<dbReference type="RefSeq" id="XP_035676956.1">
    <property type="nucleotide sequence ID" value="XM_035821063.1"/>
</dbReference>
<dbReference type="GO" id="GO:0008270">
    <property type="term" value="F:zinc ion binding"/>
    <property type="evidence" value="ECO:0007669"/>
    <property type="project" value="UniProtKB-KW"/>
</dbReference>
<gene>
    <name evidence="8" type="primary">LOC118416025</name>
</gene>
<dbReference type="FunFam" id="1.10.10.2030:FF:000001">
    <property type="entry name" value="DNA/RNA-binding protein KIN17, putative"/>
    <property type="match status" value="1"/>
</dbReference>
<evidence type="ECO:0000313" key="7">
    <source>
        <dbReference type="Proteomes" id="UP000001554"/>
    </source>
</evidence>
<evidence type="ECO:0000256" key="2">
    <source>
        <dbReference type="ARBA" id="ARBA00022723"/>
    </source>
</evidence>
<accession>A0A9J7MRF1</accession>
<dbReference type="AlphaFoldDB" id="A0A9J7MRF1"/>
<keyword evidence="7" id="KW-1185">Reference proteome</keyword>
<dbReference type="InterPro" id="IPR014722">
    <property type="entry name" value="Rib_uL2_dom2"/>
</dbReference>
<feature type="compositionally biased region" description="Basic and acidic residues" evidence="5">
    <location>
        <begin position="190"/>
        <end position="207"/>
    </location>
</feature>
<evidence type="ECO:0000256" key="4">
    <source>
        <dbReference type="ARBA" id="ARBA00022833"/>
    </source>
</evidence>
<reference evidence="8" key="2">
    <citation type="submission" date="2025-08" db="UniProtKB">
        <authorList>
            <consortium name="RefSeq"/>
        </authorList>
    </citation>
    <scope>IDENTIFICATION</scope>
    <source>
        <strain evidence="8">S238N-H82</strain>
        <tissue evidence="8">Testes</tissue>
    </source>
</reference>
<dbReference type="Proteomes" id="UP000001554">
    <property type="component" value="Chromosome 5"/>
</dbReference>
<feature type="domain" description="DNA/RNA-binding protein Kin17 WH-like" evidence="6">
    <location>
        <begin position="54"/>
        <end position="180"/>
    </location>
</feature>
<dbReference type="GO" id="GO:0006260">
    <property type="term" value="P:DNA replication"/>
    <property type="evidence" value="ECO:0000318"/>
    <property type="project" value="GO_Central"/>
</dbReference>
<dbReference type="InterPro" id="IPR036236">
    <property type="entry name" value="Znf_C2H2_sf"/>
</dbReference>
<dbReference type="Gene3D" id="2.30.30.30">
    <property type="match status" value="1"/>
</dbReference>
<feature type="compositionally biased region" description="Basic and acidic residues" evidence="5">
    <location>
        <begin position="250"/>
        <end position="262"/>
    </location>
</feature>
<dbReference type="OrthoDB" id="10266249at2759"/>
<keyword evidence="3" id="KW-0863">Zinc-finger</keyword>
<evidence type="ECO:0000259" key="6">
    <source>
        <dbReference type="SMART" id="SM01253"/>
    </source>
</evidence>
<evidence type="ECO:0000256" key="1">
    <source>
        <dbReference type="ARBA" id="ARBA00008517"/>
    </source>
</evidence>
<dbReference type="Pfam" id="PF10357">
    <property type="entry name" value="WH_KIN17"/>
    <property type="match status" value="1"/>
</dbReference>
<keyword evidence="2" id="KW-0479">Metal-binding</keyword>
<comment type="similarity">
    <text evidence="1">Belongs to the KIN17 family.</text>
</comment>
<dbReference type="GeneID" id="118416025"/>
<dbReference type="CDD" id="cd13155">
    <property type="entry name" value="KOW_KIN17"/>
    <property type="match status" value="1"/>
</dbReference>
<dbReference type="SUPFAM" id="SSF57667">
    <property type="entry name" value="beta-beta-alpha zinc fingers"/>
    <property type="match status" value="1"/>
</dbReference>
<dbReference type="Gene3D" id="1.10.10.2030">
    <property type="entry name" value="DNA/RNA-binding protein Kin17, conserved domain"/>
    <property type="match status" value="1"/>
</dbReference>
<dbReference type="InterPro" id="IPR056767">
    <property type="entry name" value="C2H2-Znf_KIN17"/>
</dbReference>
<evidence type="ECO:0000256" key="5">
    <source>
        <dbReference type="SAM" id="MobiDB-lite"/>
    </source>
</evidence>
<dbReference type="GO" id="GO:0006974">
    <property type="term" value="P:DNA damage response"/>
    <property type="evidence" value="ECO:0000318"/>
    <property type="project" value="GO_Central"/>
</dbReference>
<dbReference type="SMART" id="SM01253">
    <property type="entry name" value="Kin17_mid"/>
    <property type="match status" value="1"/>
</dbReference>
<name>A0A9J7MRF1_BRAFL</name>
<dbReference type="GO" id="GO:0003690">
    <property type="term" value="F:double-stranded DNA binding"/>
    <property type="evidence" value="ECO:0000318"/>
    <property type="project" value="GO_Central"/>
</dbReference>
<dbReference type="Pfam" id="PF25092">
    <property type="entry name" value="SH3_KIN17_C"/>
    <property type="match status" value="1"/>
</dbReference>
<dbReference type="Pfam" id="PF18131">
    <property type="entry name" value="KN17_SH3"/>
    <property type="match status" value="1"/>
</dbReference>
<dbReference type="PANTHER" id="PTHR12805:SF0">
    <property type="entry name" value="DNA_RNA-BINDING PROTEIN KIN17"/>
    <property type="match status" value="1"/>
</dbReference>
<evidence type="ECO:0000313" key="8">
    <source>
        <dbReference type="RefSeq" id="XP_035676956.1"/>
    </source>
</evidence>
<keyword evidence="4" id="KW-0862">Zinc</keyword>
<dbReference type="GO" id="GO:0005634">
    <property type="term" value="C:nucleus"/>
    <property type="evidence" value="ECO:0000318"/>
    <property type="project" value="GO_Central"/>
</dbReference>
<evidence type="ECO:0000256" key="3">
    <source>
        <dbReference type="ARBA" id="ARBA00022771"/>
    </source>
</evidence>
<dbReference type="InterPro" id="IPR041330">
    <property type="entry name" value="KN17_SH3"/>
</dbReference>
<dbReference type="InterPro" id="IPR041995">
    <property type="entry name" value="KOW_KIN17"/>
</dbReference>
<dbReference type="InterPro" id="IPR037321">
    <property type="entry name" value="KIN17-like"/>
</dbReference>
<dbReference type="InterPro" id="IPR038254">
    <property type="entry name" value="KIN17_WH-like_sf"/>
</dbReference>
<dbReference type="InterPro" id="IPR019447">
    <property type="entry name" value="DNA/RNA-bd_Kin17_WH-like_dom"/>
</dbReference>
<reference evidence="7" key="1">
    <citation type="journal article" date="2020" name="Nat. Ecol. Evol.">
        <title>Deeply conserved synteny resolves early events in vertebrate evolution.</title>
        <authorList>
            <person name="Simakov O."/>
            <person name="Marletaz F."/>
            <person name="Yue J.X."/>
            <person name="O'Connell B."/>
            <person name="Jenkins J."/>
            <person name="Brandt A."/>
            <person name="Calef R."/>
            <person name="Tung C.H."/>
            <person name="Huang T.K."/>
            <person name="Schmutz J."/>
            <person name="Satoh N."/>
            <person name="Yu J.K."/>
            <person name="Putnam N.H."/>
            <person name="Green R.E."/>
            <person name="Rokhsar D.S."/>
        </authorList>
    </citation>
    <scope>NUCLEOTIDE SEQUENCE [LARGE SCALE GENOMIC DNA]</scope>
    <source>
        <strain evidence="7">S238N-H82</strain>
    </source>
</reference>
<sequence>MGKEKAGFLSPKSISNRIKAKGLQKLRWYCQMCQKQCRDENGFKCHTTSESHQRQLLLFAESPDKFLDYFSQEFLNGYLELLRRRFGDKRVHCNIVYNEYIQDRDHTHMNSTQWLTLTDFVKWMGREGYCKVDHTEKGWYIQYINRDPETIARQQELEKKKKMDMDDEERQAKYIQEQVVRGMQGGSEQVSHEATELQRQSEEEKIVLKMGLSGKKPAKPASSSGPSAESKPSSSKAADNPLQALSAGARKKDVQAVMSKKDGAKKRSALDEIMEEEEKKKAKFTRKDHWLTPGIIVKVVTKKLGDKYYKKKAEVIAVKDLYTAVLMLVDSGDKLKVDQTHLETVIPAVGRAVKVVNGTHTGCRAVLEGLDEKNFCVTIRIDSGVSKGRVVEGVKYEDICKIAS</sequence>